<protein>
    <submittedName>
        <fullName evidence="2">Uncharacterized protein</fullName>
    </submittedName>
</protein>
<dbReference type="EMBL" id="UINC01146252">
    <property type="protein sequence ID" value="SVD36869.1"/>
    <property type="molecule type" value="Genomic_DNA"/>
</dbReference>
<evidence type="ECO:0000313" key="2">
    <source>
        <dbReference type="EMBL" id="SVD36869.1"/>
    </source>
</evidence>
<sequence>MTKNRTWKLWQGFFFMCLILGSHTNALDLTHWNEKSLRSSNTTIWQLLSGKCSKVSNPAKKTPCKEQIQQWQNQREEGINDKEKPIQIISTESKGFFQVVHNQYGTQKIQKYFPASKKSPSNARNTGGLHKFHGYQIK</sequence>
<organism evidence="2">
    <name type="scientific">marine metagenome</name>
    <dbReference type="NCBI Taxonomy" id="408172"/>
    <lineage>
        <taxon>unclassified sequences</taxon>
        <taxon>metagenomes</taxon>
        <taxon>ecological metagenomes</taxon>
    </lineage>
</organism>
<proteinExistence type="predicted"/>
<gene>
    <name evidence="2" type="ORF">METZ01_LOCUS389723</name>
</gene>
<name>A0A382URH8_9ZZZZ</name>
<reference evidence="2" key="1">
    <citation type="submission" date="2018-05" db="EMBL/GenBank/DDBJ databases">
        <authorList>
            <person name="Lanie J.A."/>
            <person name="Ng W.-L."/>
            <person name="Kazmierczak K.M."/>
            <person name="Andrzejewski T.M."/>
            <person name="Davidsen T.M."/>
            <person name="Wayne K.J."/>
            <person name="Tettelin H."/>
            <person name="Glass J.I."/>
            <person name="Rusch D."/>
            <person name="Podicherti R."/>
            <person name="Tsui H.-C.T."/>
            <person name="Winkler M.E."/>
        </authorList>
    </citation>
    <scope>NUCLEOTIDE SEQUENCE</scope>
</reference>
<feature type="region of interest" description="Disordered" evidence="1">
    <location>
        <begin position="115"/>
        <end position="138"/>
    </location>
</feature>
<dbReference type="AlphaFoldDB" id="A0A382URH8"/>
<accession>A0A382URH8</accession>
<evidence type="ECO:0000256" key="1">
    <source>
        <dbReference type="SAM" id="MobiDB-lite"/>
    </source>
</evidence>